<evidence type="ECO:0000256" key="9">
    <source>
        <dbReference type="ARBA" id="ARBA00023136"/>
    </source>
</evidence>
<dbReference type="RefSeq" id="XP_021291554.1">
    <property type="nucleotide sequence ID" value="XM_021435879.1"/>
</dbReference>
<dbReference type="SUPFAM" id="SSF52058">
    <property type="entry name" value="L domain-like"/>
    <property type="match status" value="1"/>
</dbReference>
<keyword evidence="10" id="KW-0675">Receptor</keyword>
<keyword evidence="5 12" id="KW-0812">Transmembrane</keyword>
<evidence type="ECO:0000256" key="12">
    <source>
        <dbReference type="SAM" id="Phobius"/>
    </source>
</evidence>
<keyword evidence="4" id="KW-0433">Leucine-rich repeat</keyword>
<dbReference type="InterPro" id="IPR001611">
    <property type="entry name" value="Leu-rich_rpt"/>
</dbReference>
<dbReference type="InterPro" id="IPR032675">
    <property type="entry name" value="LRR_dom_sf"/>
</dbReference>
<dbReference type="InterPro" id="IPR003591">
    <property type="entry name" value="Leu-rich_rpt_typical-subtyp"/>
</dbReference>
<protein>
    <submittedName>
        <fullName evidence="17">LRR receptor-like serine/threonine-protein kinase GSO2</fullName>
    </submittedName>
</protein>
<evidence type="ECO:0000256" key="1">
    <source>
        <dbReference type="ARBA" id="ARBA00004251"/>
    </source>
</evidence>
<dbReference type="InterPro" id="IPR055414">
    <property type="entry name" value="LRR_R13L4/SHOC2-like"/>
</dbReference>
<evidence type="ECO:0000256" key="5">
    <source>
        <dbReference type="ARBA" id="ARBA00022692"/>
    </source>
</evidence>
<keyword evidence="16" id="KW-1185">Reference proteome</keyword>
<dbReference type="InterPro" id="IPR046956">
    <property type="entry name" value="RLP23-like"/>
</dbReference>
<dbReference type="GO" id="GO:0005886">
    <property type="term" value="C:plasma membrane"/>
    <property type="evidence" value="ECO:0007669"/>
    <property type="project" value="UniProtKB-SubCell"/>
</dbReference>
<keyword evidence="7" id="KW-0677">Repeat</keyword>
<evidence type="ECO:0000259" key="14">
    <source>
        <dbReference type="Pfam" id="PF08263"/>
    </source>
</evidence>
<evidence type="ECO:0000256" key="2">
    <source>
        <dbReference type="ARBA" id="ARBA00009592"/>
    </source>
</evidence>
<dbReference type="FunFam" id="3.80.10.10:FF:000111">
    <property type="entry name" value="LRR receptor-like serine/threonine-protein kinase ERECTA"/>
    <property type="match status" value="1"/>
</dbReference>
<feature type="transmembrane region" description="Helical" evidence="12">
    <location>
        <begin position="892"/>
        <end position="914"/>
    </location>
</feature>
<evidence type="ECO:0000259" key="15">
    <source>
        <dbReference type="Pfam" id="PF23598"/>
    </source>
</evidence>
<keyword evidence="8 12" id="KW-1133">Transmembrane helix</keyword>
<feature type="chain" id="PRO_5026900742" evidence="13">
    <location>
        <begin position="26"/>
        <end position="950"/>
    </location>
</feature>
<keyword evidence="11" id="KW-0325">Glycoprotein</keyword>
<feature type="signal peptide" evidence="13">
    <location>
        <begin position="1"/>
        <end position="25"/>
    </location>
</feature>
<evidence type="ECO:0000256" key="11">
    <source>
        <dbReference type="ARBA" id="ARBA00023180"/>
    </source>
</evidence>
<evidence type="ECO:0000256" key="7">
    <source>
        <dbReference type="ARBA" id="ARBA00022737"/>
    </source>
</evidence>
<evidence type="ECO:0000256" key="4">
    <source>
        <dbReference type="ARBA" id="ARBA00022614"/>
    </source>
</evidence>
<reference evidence="17" key="1">
    <citation type="submission" date="2025-08" db="UniProtKB">
        <authorList>
            <consortium name="RefSeq"/>
        </authorList>
    </citation>
    <scope>IDENTIFICATION</scope>
    <source>
        <tissue evidence="17">Leaf</tissue>
    </source>
</reference>
<evidence type="ECO:0000256" key="6">
    <source>
        <dbReference type="ARBA" id="ARBA00022729"/>
    </source>
</evidence>
<dbReference type="PROSITE" id="PS51450">
    <property type="entry name" value="LRR"/>
    <property type="match status" value="2"/>
</dbReference>
<name>A0A6J1AYS3_9ROSI</name>
<evidence type="ECO:0000256" key="3">
    <source>
        <dbReference type="ARBA" id="ARBA00022475"/>
    </source>
</evidence>
<evidence type="ECO:0000256" key="10">
    <source>
        <dbReference type="ARBA" id="ARBA00023170"/>
    </source>
</evidence>
<keyword evidence="9 12" id="KW-0472">Membrane</keyword>
<dbReference type="Proteomes" id="UP000504621">
    <property type="component" value="Unplaced"/>
</dbReference>
<feature type="domain" description="Disease resistance R13L4/SHOC-2-like LRR" evidence="15">
    <location>
        <begin position="107"/>
        <end position="301"/>
    </location>
</feature>
<dbReference type="FunFam" id="3.80.10.10:FF:000095">
    <property type="entry name" value="LRR receptor-like serine/threonine-protein kinase GSO1"/>
    <property type="match status" value="2"/>
</dbReference>
<dbReference type="SUPFAM" id="SSF52047">
    <property type="entry name" value="RNI-like"/>
    <property type="match status" value="1"/>
</dbReference>
<evidence type="ECO:0000256" key="8">
    <source>
        <dbReference type="ARBA" id="ARBA00022989"/>
    </source>
</evidence>
<dbReference type="InterPro" id="IPR013210">
    <property type="entry name" value="LRR_N_plant-typ"/>
</dbReference>
<organism evidence="16 17">
    <name type="scientific">Herrania umbratica</name>
    <dbReference type="NCBI Taxonomy" id="108875"/>
    <lineage>
        <taxon>Eukaryota</taxon>
        <taxon>Viridiplantae</taxon>
        <taxon>Streptophyta</taxon>
        <taxon>Embryophyta</taxon>
        <taxon>Tracheophyta</taxon>
        <taxon>Spermatophyta</taxon>
        <taxon>Magnoliopsida</taxon>
        <taxon>eudicotyledons</taxon>
        <taxon>Gunneridae</taxon>
        <taxon>Pentapetalae</taxon>
        <taxon>rosids</taxon>
        <taxon>malvids</taxon>
        <taxon>Malvales</taxon>
        <taxon>Malvaceae</taxon>
        <taxon>Byttnerioideae</taxon>
        <taxon>Herrania</taxon>
    </lineage>
</organism>
<sequence length="950" mass="104977">MSLVWSLLLSTLFIGFLLEEHLTLGSSLLVGEVDVTRCRENERHALLIFRRRLVDDSGILSSWGNGDDRKDCCKWKGVVCSNRTGHVLMLNLQPTDGYLGGTISPSLLDLSHLNYLDLSFNNFNGSNIPEFIGSLRNLRYLGLSHAGFRGPLPYQLGNLSRLLSLDLSGNDLYSSRNLDWLSHLSSLKNLDLSFSNLSKANDWVQVVNKLPFLESWSLQSCNLPNIISPSLSLVNSSTALTSLEPFGNNLTSPVIYPWLFNVSSNLVHLDLSLNQLKGSIPEAFGNMNALKQLSLFSNQLEGGIPKSFWDMCSLESLLLHHNSLSGDFTEYTQNLSGCTEHSLKILVLDNNQITGSIPDQMARFSSLTDLSLGNNRLNGTISEGIGHLSELEILDLHGNSLKGVILETHFSNLSSLQTLDLSYNSFSLEFSNNWVPLFRLSFIRLGSCKSGRRFPKWIQSQNNFAELDISAAQISDTIPLWFWDLSPSLRYLNLSYNQISGVLPDLSLKFVGFPGLDLRSNLLEGPLPLCPSKLTSLNLSKNRFSGSISSLCRITGEALQFLDLSENLLSGTIPNCFQQWPNLQVLNLANNNFSGRLPSSIGSLVSLVMFNLHNNSFSGELPSSLNNCTELKFMDLSGNRLSGEIPAWMGQSLTSLVFLSLQANKFNGSIPYHLCQLASIQILDLSRNKLSGTIPECINSFTSMAHKGNLSTTIQQNYVYGDPQFGDIGPYIDKALLVWKGKEYEYTKNLGLLIVIDLSSNKLSGQIPGEIASLSGLVALNLSWNILTGEIPQKIGQLRELEVLDLSRNRLSGEIPTTMAELTFLSHLDLSHNNLSGKIPLSTQLQNFDASAFANNLALCGPPVSSSCPAAETQQLLPRNINQEDEDELGKWFLAGMGVGFVVSFGGLCSALLLKHSWRLAYFHLLDNLMDWLNVRLGAQKPRSKRKIQS</sequence>
<keyword evidence="6 13" id="KW-0732">Signal</keyword>
<gene>
    <name evidence="17" type="primary">LOC110422096</name>
</gene>
<dbReference type="PANTHER" id="PTHR48063:SF101">
    <property type="entry name" value="LRR RECEPTOR-LIKE SERINE_THREONINE-PROTEIN KINASE FLS2"/>
    <property type="match status" value="1"/>
</dbReference>
<dbReference type="GeneID" id="110422096"/>
<dbReference type="SMART" id="SM00369">
    <property type="entry name" value="LRR_TYP"/>
    <property type="match status" value="11"/>
</dbReference>
<dbReference type="AlphaFoldDB" id="A0A6J1AYS3"/>
<keyword evidence="3" id="KW-1003">Cell membrane</keyword>
<dbReference type="Pfam" id="PF00560">
    <property type="entry name" value="LRR_1"/>
    <property type="match status" value="8"/>
</dbReference>
<accession>A0A6J1AYS3</accession>
<comment type="subcellular location">
    <subcellularLocation>
        <location evidence="1">Cell membrane</location>
        <topology evidence="1">Single-pass type I membrane protein</topology>
    </subcellularLocation>
</comment>
<dbReference type="OrthoDB" id="849617at2759"/>
<evidence type="ECO:0000313" key="17">
    <source>
        <dbReference type="RefSeq" id="XP_021291554.1"/>
    </source>
</evidence>
<feature type="domain" description="Leucine-rich repeat-containing N-terminal plant-type" evidence="14">
    <location>
        <begin position="41"/>
        <end position="81"/>
    </location>
</feature>
<dbReference type="PRINTS" id="PR00019">
    <property type="entry name" value="LEURICHRPT"/>
</dbReference>
<dbReference type="Gene3D" id="3.80.10.10">
    <property type="entry name" value="Ribonuclease Inhibitor"/>
    <property type="match status" value="3"/>
</dbReference>
<dbReference type="SMART" id="SM00365">
    <property type="entry name" value="LRR_SD22"/>
    <property type="match status" value="6"/>
</dbReference>
<proteinExistence type="inferred from homology"/>
<evidence type="ECO:0000313" key="16">
    <source>
        <dbReference type="Proteomes" id="UP000504621"/>
    </source>
</evidence>
<dbReference type="Pfam" id="PF08263">
    <property type="entry name" value="LRRNT_2"/>
    <property type="match status" value="1"/>
</dbReference>
<comment type="similarity">
    <text evidence="2">Belongs to the RLP family.</text>
</comment>
<dbReference type="PANTHER" id="PTHR48063">
    <property type="entry name" value="LRR RECEPTOR-LIKE KINASE"/>
    <property type="match status" value="1"/>
</dbReference>
<evidence type="ECO:0000256" key="13">
    <source>
        <dbReference type="SAM" id="SignalP"/>
    </source>
</evidence>
<dbReference type="Pfam" id="PF23598">
    <property type="entry name" value="LRR_14"/>
    <property type="match status" value="1"/>
</dbReference>
<dbReference type="Pfam" id="PF13855">
    <property type="entry name" value="LRR_8"/>
    <property type="match status" value="2"/>
</dbReference>